<evidence type="ECO:0000313" key="3">
    <source>
        <dbReference type="Proteomes" id="UP000307140"/>
    </source>
</evidence>
<keyword evidence="1" id="KW-0812">Transmembrane</keyword>
<keyword evidence="3" id="KW-1185">Reference proteome</keyword>
<protein>
    <submittedName>
        <fullName evidence="2">Uncharacterized protein</fullName>
    </submittedName>
</protein>
<proteinExistence type="predicted"/>
<dbReference type="RefSeq" id="WP_138537254.1">
    <property type="nucleotide sequence ID" value="NZ_VANR01000007.1"/>
</dbReference>
<dbReference type="OrthoDB" id="1203194at2"/>
<keyword evidence="1" id="KW-1133">Transmembrane helix</keyword>
<keyword evidence="1" id="KW-0472">Membrane</keyword>
<name>A0A5S3N1C8_9FLAO</name>
<sequence length="81" mass="9103">MGQTLFNPTEQTKSLSNEIVIQITKKQIIVFCRFLVIMSMLALNALAISISSPFLKELLISQAILLLVYFIKTSKSNTILK</sequence>
<accession>A0A5S3N1C8</accession>
<reference evidence="2 3" key="1">
    <citation type="submission" date="2019-05" db="EMBL/GenBank/DDBJ databases">
        <title>Polaribacter aestuariivivens sp. nov., isolated from a tidal flat.</title>
        <authorList>
            <person name="Yoon J.-H."/>
        </authorList>
    </citation>
    <scope>NUCLEOTIDE SEQUENCE [LARGE SCALE GENOMIC DNA]</scope>
    <source>
        <strain evidence="2 3">DBTF-3</strain>
    </source>
</reference>
<evidence type="ECO:0000256" key="1">
    <source>
        <dbReference type="SAM" id="Phobius"/>
    </source>
</evidence>
<feature type="transmembrane region" description="Helical" evidence="1">
    <location>
        <begin position="54"/>
        <end position="71"/>
    </location>
</feature>
<dbReference type="Proteomes" id="UP000307140">
    <property type="component" value="Unassembled WGS sequence"/>
</dbReference>
<dbReference type="AlphaFoldDB" id="A0A5S3N1C8"/>
<evidence type="ECO:0000313" key="2">
    <source>
        <dbReference type="EMBL" id="TMM28827.1"/>
    </source>
</evidence>
<comment type="caution">
    <text evidence="2">The sequence shown here is derived from an EMBL/GenBank/DDBJ whole genome shotgun (WGS) entry which is preliminary data.</text>
</comment>
<feature type="transmembrane region" description="Helical" evidence="1">
    <location>
        <begin position="28"/>
        <end position="48"/>
    </location>
</feature>
<gene>
    <name evidence="2" type="ORF">FDT66_13050</name>
</gene>
<organism evidence="2 3">
    <name type="scientific">Polaribacter aestuariivivens</name>
    <dbReference type="NCBI Taxonomy" id="2304626"/>
    <lineage>
        <taxon>Bacteria</taxon>
        <taxon>Pseudomonadati</taxon>
        <taxon>Bacteroidota</taxon>
        <taxon>Flavobacteriia</taxon>
        <taxon>Flavobacteriales</taxon>
        <taxon>Flavobacteriaceae</taxon>
    </lineage>
</organism>
<dbReference type="EMBL" id="VANR01000007">
    <property type="protein sequence ID" value="TMM28827.1"/>
    <property type="molecule type" value="Genomic_DNA"/>
</dbReference>